<evidence type="ECO:0000256" key="1">
    <source>
        <dbReference type="SAM" id="MobiDB-lite"/>
    </source>
</evidence>
<dbReference type="RefSeq" id="WP_408127459.1">
    <property type="nucleotide sequence ID" value="NZ_JAQQDH010000001.1"/>
</dbReference>
<evidence type="ECO:0000313" key="2">
    <source>
        <dbReference type="EMBL" id="MFM0442540.1"/>
    </source>
</evidence>
<feature type="region of interest" description="Disordered" evidence="1">
    <location>
        <begin position="1"/>
        <end position="22"/>
    </location>
</feature>
<organism evidence="2 3">
    <name type="scientific">Paraburkholderia strydomiana</name>
    <dbReference type="NCBI Taxonomy" id="1245417"/>
    <lineage>
        <taxon>Bacteria</taxon>
        <taxon>Pseudomonadati</taxon>
        <taxon>Pseudomonadota</taxon>
        <taxon>Betaproteobacteria</taxon>
        <taxon>Burkholderiales</taxon>
        <taxon>Burkholderiaceae</taxon>
        <taxon>Paraburkholderia</taxon>
    </lineage>
</organism>
<dbReference type="Proteomes" id="UP001629288">
    <property type="component" value="Unassembled WGS sequence"/>
</dbReference>
<dbReference type="EMBL" id="JAQQDH010000001">
    <property type="protein sequence ID" value="MFM0442540.1"/>
    <property type="molecule type" value="Genomic_DNA"/>
</dbReference>
<sequence>MKPSLRLAFPQRRRTKQKSSGMSAGAFSFEHIEVVHCAGKCPTQRRHLISRAV</sequence>
<proteinExistence type="predicted"/>
<name>A0ABW9BWN1_9BURK</name>
<keyword evidence="3" id="KW-1185">Reference proteome</keyword>
<accession>A0ABW9BWN1</accession>
<reference evidence="2 3" key="1">
    <citation type="journal article" date="2024" name="Chem. Sci.">
        <title>Discovery of megapolipeptins by genome mining of a Burkholderiales bacteria collection.</title>
        <authorList>
            <person name="Paulo B.S."/>
            <person name="Recchia M.J.J."/>
            <person name="Lee S."/>
            <person name="Fergusson C.H."/>
            <person name="Romanowski S.B."/>
            <person name="Hernandez A."/>
            <person name="Krull N."/>
            <person name="Liu D.Y."/>
            <person name="Cavanagh H."/>
            <person name="Bos A."/>
            <person name="Gray C.A."/>
            <person name="Murphy B.T."/>
            <person name="Linington R.G."/>
            <person name="Eustaquio A.S."/>
        </authorList>
    </citation>
    <scope>NUCLEOTIDE SEQUENCE [LARGE SCALE GENOMIC DNA]</scope>
    <source>
        <strain evidence="2 3">RL17-379-BIB-C</strain>
    </source>
</reference>
<protein>
    <submittedName>
        <fullName evidence="2">Uncharacterized protein</fullName>
    </submittedName>
</protein>
<evidence type="ECO:0000313" key="3">
    <source>
        <dbReference type="Proteomes" id="UP001629288"/>
    </source>
</evidence>
<gene>
    <name evidence="2" type="ORF">PQR00_02990</name>
</gene>
<comment type="caution">
    <text evidence="2">The sequence shown here is derived from an EMBL/GenBank/DDBJ whole genome shotgun (WGS) entry which is preliminary data.</text>
</comment>